<dbReference type="AlphaFoldDB" id="A0A1W2DGA8"/>
<proteinExistence type="predicted"/>
<organism evidence="2 3">
    <name type="scientific">Desulfocicer vacuolatum DSM 3385</name>
    <dbReference type="NCBI Taxonomy" id="1121400"/>
    <lineage>
        <taxon>Bacteria</taxon>
        <taxon>Pseudomonadati</taxon>
        <taxon>Thermodesulfobacteriota</taxon>
        <taxon>Desulfobacteria</taxon>
        <taxon>Desulfobacterales</taxon>
        <taxon>Desulfobacteraceae</taxon>
        <taxon>Desulfocicer</taxon>
    </lineage>
</organism>
<evidence type="ECO:0000313" key="2">
    <source>
        <dbReference type="EMBL" id="SMC96503.1"/>
    </source>
</evidence>
<accession>A0A1W2DGA8</accession>
<dbReference type="Gene3D" id="1.20.1260.10">
    <property type="match status" value="1"/>
</dbReference>
<protein>
    <submittedName>
        <fullName evidence="2">Rubrerythrin</fullName>
    </submittedName>
</protein>
<reference evidence="2 3" key="1">
    <citation type="submission" date="2017-04" db="EMBL/GenBank/DDBJ databases">
        <authorList>
            <person name="Afonso C.L."/>
            <person name="Miller P.J."/>
            <person name="Scott M.A."/>
            <person name="Spackman E."/>
            <person name="Goraichik I."/>
            <person name="Dimitrov K.M."/>
            <person name="Suarez D.L."/>
            <person name="Swayne D.E."/>
        </authorList>
    </citation>
    <scope>NUCLEOTIDE SEQUENCE [LARGE SCALE GENOMIC DNA]</scope>
    <source>
        <strain evidence="2 3">DSM 3385</strain>
    </source>
</reference>
<dbReference type="RefSeq" id="WP_084070285.1">
    <property type="nucleotide sequence ID" value="NZ_FWXY01000017.1"/>
</dbReference>
<evidence type="ECO:0000313" key="3">
    <source>
        <dbReference type="Proteomes" id="UP000192418"/>
    </source>
</evidence>
<dbReference type="GO" id="GO:0016491">
    <property type="term" value="F:oxidoreductase activity"/>
    <property type="evidence" value="ECO:0007669"/>
    <property type="project" value="InterPro"/>
</dbReference>
<dbReference type="SUPFAM" id="SSF47240">
    <property type="entry name" value="Ferritin-like"/>
    <property type="match status" value="1"/>
</dbReference>
<dbReference type="EMBL" id="FWXY01000017">
    <property type="protein sequence ID" value="SMC96503.1"/>
    <property type="molecule type" value="Genomic_DNA"/>
</dbReference>
<dbReference type="CDD" id="cd01045">
    <property type="entry name" value="Ferritin_like_AB"/>
    <property type="match status" value="1"/>
</dbReference>
<dbReference type="InterPro" id="IPR009078">
    <property type="entry name" value="Ferritin-like_SF"/>
</dbReference>
<evidence type="ECO:0000259" key="1">
    <source>
        <dbReference type="Pfam" id="PF02915"/>
    </source>
</evidence>
<dbReference type="InterPro" id="IPR003251">
    <property type="entry name" value="Rr_diiron-bd_dom"/>
</dbReference>
<name>A0A1W2DGA8_9BACT</name>
<dbReference type="OrthoDB" id="1118885at2"/>
<gene>
    <name evidence="2" type="ORF">SAMN02746065_11792</name>
</gene>
<sequence>MTFKSVDEILEYAIGKEEEAVAFYTDLSKKDTFASVKDTFVSFAKEEQKHVEMLQGISADTAKVETYELKKVPDLKISDYLVETEYKEGMFMQDILRIAMKREEMAVKLYQDLSEKADNAEFCKLFALLAQEESKHKLALETMYDDFLADNEN</sequence>
<dbReference type="PANTHER" id="PTHR33531">
    <property type="entry name" value="RUBRERYTHRIN SUBFAMILY"/>
    <property type="match status" value="1"/>
</dbReference>
<dbReference type="STRING" id="1121400.SAMN02746065_11792"/>
<dbReference type="Proteomes" id="UP000192418">
    <property type="component" value="Unassembled WGS sequence"/>
</dbReference>
<dbReference type="PANTHER" id="PTHR33531:SF10">
    <property type="entry name" value="BLR7895 PROTEIN"/>
    <property type="match status" value="1"/>
</dbReference>
<dbReference type="GO" id="GO:0046872">
    <property type="term" value="F:metal ion binding"/>
    <property type="evidence" value="ECO:0007669"/>
    <property type="project" value="InterPro"/>
</dbReference>
<feature type="domain" description="Rubrerythrin diiron-binding" evidence="1">
    <location>
        <begin position="94"/>
        <end position="150"/>
    </location>
</feature>
<feature type="domain" description="Rubrerythrin diiron-binding" evidence="1">
    <location>
        <begin position="8"/>
        <end position="66"/>
    </location>
</feature>
<dbReference type="InterPro" id="IPR012347">
    <property type="entry name" value="Ferritin-like"/>
</dbReference>
<keyword evidence="3" id="KW-1185">Reference proteome</keyword>
<dbReference type="Pfam" id="PF02915">
    <property type="entry name" value="Rubrerythrin"/>
    <property type="match status" value="2"/>
</dbReference>